<gene>
    <name evidence="2" type="ORF">O0S08_36925</name>
</gene>
<evidence type="ECO:0000256" key="1">
    <source>
        <dbReference type="SAM" id="MobiDB-lite"/>
    </source>
</evidence>
<keyword evidence="3" id="KW-1185">Reference proteome</keyword>
<dbReference type="PANTHER" id="PTHR35580:SF1">
    <property type="entry name" value="PHYTASE-LIKE DOMAIN-CONTAINING PROTEIN"/>
    <property type="match status" value="1"/>
</dbReference>
<name>A0ABY7GXU3_9BACT</name>
<dbReference type="PANTHER" id="PTHR35580">
    <property type="entry name" value="CELL SURFACE GLYCOPROTEIN (S-LAYER PROTEIN)-LIKE PROTEIN"/>
    <property type="match status" value="1"/>
</dbReference>
<organism evidence="2 3">
    <name type="scientific">Nannocystis punicea</name>
    <dbReference type="NCBI Taxonomy" id="2995304"/>
    <lineage>
        <taxon>Bacteria</taxon>
        <taxon>Pseudomonadati</taxon>
        <taxon>Myxococcota</taxon>
        <taxon>Polyangia</taxon>
        <taxon>Nannocystales</taxon>
        <taxon>Nannocystaceae</taxon>
        <taxon>Nannocystis</taxon>
    </lineage>
</organism>
<dbReference type="PROSITE" id="PS51257">
    <property type="entry name" value="PROKAR_LIPOPROTEIN"/>
    <property type="match status" value="1"/>
</dbReference>
<protein>
    <submittedName>
        <fullName evidence="2">Nucleotide-binding protein</fullName>
    </submittedName>
</protein>
<dbReference type="InterPro" id="IPR052918">
    <property type="entry name" value="Motility_Chemotaxis_Reg"/>
</dbReference>
<accession>A0ABY7GXU3</accession>
<sequence length="616" mass="61784">MSRFRYVLLPALVAACQSEPGTTSATSGIESTTATTSDSTTATTSDSTNETTLDTPTTGGPGTMSIGSESQGSASETTTVDPTTVGPTTSDPTDTTTDATTGETTAVDPSNGPDSTDTGEPGECSPGDTQDCYSGPPDTLGVGLCAAGQRTCGPDETWGPCDGEVLPAAESCETEGDEDCDGVDSCDSDGAQAWSLVAGGEKDDEGVRVAYDGAGNLVLAAKSASTIDLGGGPLAPKGGSDVLLAKFSPTGQHLWSKRFGDANLQDVWQVVVGPAGEIVLTGDFNGSIDFGGGPLTNPQNTEDTYLVKLTGDGEHVWSKSFNSSPGSVHAGGVDVDASGNVLFGGRFIGPLDLGGGVMNSSGLSDAFVGKFTSSGAHVWSLRFGDGMQQYVTALAADATGNLVVTGGFQGVINPGNGQLSSAGAEDVFLARFDANGNAVWAKRFGNGASQISRGLAIDGGGRVTIVGEMGGSADFGGGPLMTAQTFGFAAQFESNGSHRWSKMLGQAGGALPLDVANDGAGNVLVTGNFTNLCDFGGGPLVSDGGSDAFLLKLAPSGDHVWSKHFGDDANQDGLGVAGSAAGDVAFSGRFQGGINLGDGPKTSKGGWDLFVAAFEP</sequence>
<evidence type="ECO:0000313" key="3">
    <source>
        <dbReference type="Proteomes" id="UP001164459"/>
    </source>
</evidence>
<feature type="region of interest" description="Disordered" evidence="1">
    <location>
        <begin position="18"/>
        <end position="135"/>
    </location>
</feature>
<dbReference type="Proteomes" id="UP001164459">
    <property type="component" value="Chromosome"/>
</dbReference>
<proteinExistence type="predicted"/>
<feature type="compositionally biased region" description="Low complexity" evidence="1">
    <location>
        <begin position="30"/>
        <end position="58"/>
    </location>
</feature>
<dbReference type="RefSeq" id="WP_269034162.1">
    <property type="nucleotide sequence ID" value="NZ_CP114040.1"/>
</dbReference>
<feature type="compositionally biased region" description="Polar residues" evidence="1">
    <location>
        <begin position="19"/>
        <end position="29"/>
    </location>
</feature>
<dbReference type="EMBL" id="CP114040">
    <property type="protein sequence ID" value="WAS91800.1"/>
    <property type="molecule type" value="Genomic_DNA"/>
</dbReference>
<evidence type="ECO:0000313" key="2">
    <source>
        <dbReference type="EMBL" id="WAS91800.1"/>
    </source>
</evidence>
<feature type="compositionally biased region" description="Low complexity" evidence="1">
    <location>
        <begin position="73"/>
        <end position="108"/>
    </location>
</feature>
<reference evidence="2" key="1">
    <citation type="submission" date="2022-11" db="EMBL/GenBank/DDBJ databases">
        <title>Minimal conservation of predation-associated metabolite biosynthetic gene clusters underscores biosynthetic potential of Myxococcota including descriptions for ten novel species: Archangium lansinium sp. nov., Myxococcus landrumus sp. nov., Nannocystis bai.</title>
        <authorList>
            <person name="Ahearne A."/>
            <person name="Stevens C."/>
            <person name="Dowd S."/>
        </authorList>
    </citation>
    <scope>NUCLEOTIDE SEQUENCE</scope>
    <source>
        <strain evidence="2">Fl3</strain>
    </source>
</reference>
<dbReference type="Gene3D" id="2.80.10.50">
    <property type="match status" value="1"/>
</dbReference>